<protein>
    <submittedName>
        <fullName evidence="1">Uncharacterized protein</fullName>
    </submittedName>
</protein>
<gene>
    <name evidence="1" type="ORF">MVEN_00031600</name>
</gene>
<dbReference type="AlphaFoldDB" id="A0A8H6Z8J4"/>
<reference evidence="1" key="1">
    <citation type="submission" date="2020-05" db="EMBL/GenBank/DDBJ databases">
        <title>Mycena genomes resolve the evolution of fungal bioluminescence.</title>
        <authorList>
            <person name="Tsai I.J."/>
        </authorList>
    </citation>
    <scope>NUCLEOTIDE SEQUENCE</scope>
    <source>
        <strain evidence="1">CCC161011</strain>
    </source>
</reference>
<organism evidence="1 2">
    <name type="scientific">Mycena venus</name>
    <dbReference type="NCBI Taxonomy" id="2733690"/>
    <lineage>
        <taxon>Eukaryota</taxon>
        <taxon>Fungi</taxon>
        <taxon>Dikarya</taxon>
        <taxon>Basidiomycota</taxon>
        <taxon>Agaricomycotina</taxon>
        <taxon>Agaricomycetes</taxon>
        <taxon>Agaricomycetidae</taxon>
        <taxon>Agaricales</taxon>
        <taxon>Marasmiineae</taxon>
        <taxon>Mycenaceae</taxon>
        <taxon>Mycena</taxon>
    </lineage>
</organism>
<accession>A0A8H6Z8J4</accession>
<dbReference type="Proteomes" id="UP000620124">
    <property type="component" value="Unassembled WGS sequence"/>
</dbReference>
<evidence type="ECO:0000313" key="1">
    <source>
        <dbReference type="EMBL" id="KAF7371751.1"/>
    </source>
</evidence>
<name>A0A8H6Z8J4_9AGAR</name>
<dbReference type="EMBL" id="JACAZI010000001">
    <property type="protein sequence ID" value="KAF7371751.1"/>
    <property type="molecule type" value="Genomic_DNA"/>
</dbReference>
<keyword evidence="2" id="KW-1185">Reference proteome</keyword>
<comment type="caution">
    <text evidence="1">The sequence shown here is derived from an EMBL/GenBank/DDBJ whole genome shotgun (WGS) entry which is preliminary data.</text>
</comment>
<evidence type="ECO:0000313" key="2">
    <source>
        <dbReference type="Proteomes" id="UP000620124"/>
    </source>
</evidence>
<sequence>MRYLFFPYFAFRVEAATSIVSVDRSITQIKDDVYVSLYGPRLERRASVSTADMYACVFIHCALRMPTHAFAFQPSSRTRLSSISIHILIGHVFYGSFL</sequence>
<proteinExistence type="predicted"/>